<dbReference type="AlphaFoldDB" id="A0A0F9L303"/>
<name>A0A0F9L303_9ZZZZ</name>
<dbReference type="EMBL" id="LAZR01006858">
    <property type="protein sequence ID" value="KKM89179.1"/>
    <property type="molecule type" value="Genomic_DNA"/>
</dbReference>
<comment type="caution">
    <text evidence="1">The sequence shown here is derived from an EMBL/GenBank/DDBJ whole genome shotgun (WGS) entry which is preliminary data.</text>
</comment>
<gene>
    <name evidence="1" type="ORF">LCGC14_1251170</name>
</gene>
<protein>
    <submittedName>
        <fullName evidence="1">Uncharacterized protein</fullName>
    </submittedName>
</protein>
<evidence type="ECO:0000313" key="1">
    <source>
        <dbReference type="EMBL" id="KKM89179.1"/>
    </source>
</evidence>
<reference evidence="1" key="1">
    <citation type="journal article" date="2015" name="Nature">
        <title>Complex archaea that bridge the gap between prokaryotes and eukaryotes.</title>
        <authorList>
            <person name="Spang A."/>
            <person name="Saw J.H."/>
            <person name="Jorgensen S.L."/>
            <person name="Zaremba-Niedzwiedzka K."/>
            <person name="Martijn J."/>
            <person name="Lind A.E."/>
            <person name="van Eijk R."/>
            <person name="Schleper C."/>
            <person name="Guy L."/>
            <person name="Ettema T.J."/>
        </authorList>
    </citation>
    <scope>NUCLEOTIDE SEQUENCE</scope>
</reference>
<sequence>MKTDEFIRLCIYRGISISDKTGHNWGLHDWRQFAKLTALVDYGCNFKRGKCRNNGVGRIRSNKMGCCDGCNRSFGYLRNIPMDWECIVKIARLFNKKTGFWRKGKGCVLPVELRSGICLGYVCTTTKNHQKAKLSKPAKRLLKLLSGRPPRNTVHTFRKLELALKNDKAEG</sequence>
<accession>A0A0F9L303</accession>
<organism evidence="1">
    <name type="scientific">marine sediment metagenome</name>
    <dbReference type="NCBI Taxonomy" id="412755"/>
    <lineage>
        <taxon>unclassified sequences</taxon>
        <taxon>metagenomes</taxon>
        <taxon>ecological metagenomes</taxon>
    </lineage>
</organism>
<proteinExistence type="predicted"/>